<reference evidence="8" key="1">
    <citation type="submission" date="2024-03" db="EMBL/GenBank/DDBJ databases">
        <title>WGS assembly of Saponaria officinalis var. Norfolk2.</title>
        <authorList>
            <person name="Jenkins J."/>
            <person name="Shu S."/>
            <person name="Grimwood J."/>
            <person name="Barry K."/>
            <person name="Goodstein D."/>
            <person name="Schmutz J."/>
            <person name="Leebens-Mack J."/>
            <person name="Osbourn A."/>
        </authorList>
    </citation>
    <scope>NUCLEOTIDE SEQUENCE [LARGE SCALE GENOMIC DNA]</scope>
    <source>
        <strain evidence="8">JIC</strain>
    </source>
</reference>
<dbReference type="PROSITE" id="PS50016">
    <property type="entry name" value="ZF_PHD_2"/>
    <property type="match status" value="2"/>
</dbReference>
<evidence type="ECO:0000256" key="1">
    <source>
        <dbReference type="ARBA" id="ARBA00022723"/>
    </source>
</evidence>
<feature type="domain" description="PHD-type" evidence="6">
    <location>
        <begin position="287"/>
        <end position="338"/>
    </location>
</feature>
<evidence type="ECO:0000256" key="3">
    <source>
        <dbReference type="ARBA" id="ARBA00022833"/>
    </source>
</evidence>
<dbReference type="InterPro" id="IPR019786">
    <property type="entry name" value="Zinc_finger_PHD-type_CS"/>
</dbReference>
<feature type="domain" description="PHD-type" evidence="6">
    <location>
        <begin position="1041"/>
        <end position="1090"/>
    </location>
</feature>
<dbReference type="Gene3D" id="3.30.40.10">
    <property type="entry name" value="Zinc/RING finger domain, C3HC4 (zinc finger)"/>
    <property type="match status" value="4"/>
</dbReference>
<sequence>MSVLNRCQSKRKMAVEETELPSEESPAPTRSPEKSESVEFVADFYTQALKALSERSPFDSTEVLAKTSVTLPSELASLFSKHSESRKKHKRHHSDNKSSKKSSKKSKYSKLWVELEGYFRELKLEDIARLYRFSSSFSLLASSNSCLVIPASSNVVMNHDFINDEVENLHGGDAMSAGEVVLVDNVVNNKENNKENGYAEIDGNLDSRAVEIDAEIQTESREDVSVAEQQGSVLDSVQSCSSGLEWVLGCRNRVLLTTIRPSKKRKLLGENAGLEKLMVAQPYEGSSRLCHVCSMRDTGDQLNQLVVCWSCKVVVHQKCYGVQGKVDESWTCSWCKYKTDGLSSDRPCVLCPKSGGACKRFERAGGEDSVEFAHLFCCLWMPEVHIGNTRLMEPRLCVGVNEVREKLVCNLCKIKHGFCVRCSYGSCRTSFHPICGREASNKLEIWGKFGCDDIELRAFCSKHSGNSSVTGSGTGEQSEVGGGVGSGSLDNLIQQGNKIKKLKIGFKNGDKVTLSIGEAEFNTKSSEDNVTREPMQKDIMSNMELKSVSGDIQEFSQVDAPGHKLFQDVASSPNLDVVLKKLLDCGKVTLEQIASEIGISEDSLASKLTGNHFGPELSCEILKWLRDHAYIHKSEKDFRAKVRLMLPPKAELASHYHSDAVALMDMDMPDVVPVKSVPPRRRTIGNIVKDDKVIPLWDDKFLGNEELLNELKEQKLVNGDHDLSNKDSVSDGPEKMMGESNGFEHSLEEVSEMINPSIDEHNGAEEVTCQGRSSLLDLDQEPPCSINAVDHCNGDLKLGADSFVHPFIQKKLEEVQCLLVRKAPPECNGDLTLDFPGGTKFDSSAVDQSSAPNMFSGDNVDEGEQSHGVKIGDLHTAKNTSVLDLSPENELEGEIIFCQQRLLQNTVALKYCADELVCKVVRSLPNEMDAVREQRWDGVLVNQYIYELKEARKQGRKERRHKEAQAVLAAATAAVAASSRVSSLRKDIVDDSSQLEDPLKRESSRNNGVLSSLSVSRPIEYNTSFDVPKVISDGYSNKEQFKSCDICGRMESLLNPILVCLSCKVAVHLNCYRSVKESTGPWFCELCEESSLSKASRSTLEKPYPLAECGLCGASNGAFRKSTDGQWIHAFCAEWVFDSTFRRGQVSPVTGMETVLKENDICSVCHRRFGVCIKCNNGNCQATFHPSCARSAGYYMCTKYEGGGKMQHKAYCCKHSLEQKTKAETQKHDAEDMKVVKQHRVELEKLRLLCERIVKREKLKRELVLCNYDILASRRDSLAVSVLSRRPFMEYDGSSESATTSLRGHSRSCSEAMQKSDDITADSALSSKRCIRFPLNIYIDRKADDSSASPRISTPKPTERVLFAGKQIPVRATLTSGKFSDSGEKLKCIKNTETFEKELVMTSDQASLRNRRLPKGYFYVPLDSLSNEKLAGHDSTEQEEVDE</sequence>
<proteinExistence type="predicted"/>
<evidence type="ECO:0000259" key="7">
    <source>
        <dbReference type="PROSITE" id="PS51805"/>
    </source>
</evidence>
<dbReference type="InterPro" id="IPR013083">
    <property type="entry name" value="Znf_RING/FYVE/PHD"/>
</dbReference>
<dbReference type="InterPro" id="IPR019787">
    <property type="entry name" value="Znf_PHD-finger"/>
</dbReference>
<dbReference type="SMART" id="SM00249">
    <property type="entry name" value="PHD"/>
    <property type="match status" value="4"/>
</dbReference>
<evidence type="ECO:0000313" key="8">
    <source>
        <dbReference type="EMBL" id="KAK9713809.1"/>
    </source>
</evidence>
<keyword evidence="3" id="KW-0862">Zinc</keyword>
<dbReference type="PROSITE" id="PS01359">
    <property type="entry name" value="ZF_PHD_1"/>
    <property type="match status" value="2"/>
</dbReference>
<feature type="domain" description="PHD-type" evidence="7">
    <location>
        <begin position="345"/>
        <end position="464"/>
    </location>
</feature>
<dbReference type="EMBL" id="JBDFQZ010000006">
    <property type="protein sequence ID" value="KAK9713809.1"/>
    <property type="molecule type" value="Genomic_DNA"/>
</dbReference>
<evidence type="ECO:0000256" key="5">
    <source>
        <dbReference type="SAM" id="MobiDB-lite"/>
    </source>
</evidence>
<keyword evidence="1" id="KW-0479">Metal-binding</keyword>
<dbReference type="GO" id="GO:0005634">
    <property type="term" value="C:nucleus"/>
    <property type="evidence" value="ECO:0007669"/>
    <property type="project" value="UniProtKB-ARBA"/>
</dbReference>
<name>A0AAW1K6I1_SAPOF</name>
<feature type="region of interest" description="Disordered" evidence="5">
    <location>
        <begin position="720"/>
        <end position="739"/>
    </location>
</feature>
<comment type="caution">
    <text evidence="8">The sequence shown here is derived from an EMBL/GenBank/DDBJ whole genome shotgun (WGS) entry which is preliminary data.</text>
</comment>
<dbReference type="PROSITE" id="PS51805">
    <property type="entry name" value="EPHD"/>
    <property type="match status" value="2"/>
</dbReference>
<evidence type="ECO:0000313" key="9">
    <source>
        <dbReference type="Proteomes" id="UP001443914"/>
    </source>
</evidence>
<organism evidence="8 9">
    <name type="scientific">Saponaria officinalis</name>
    <name type="common">Common soapwort</name>
    <name type="synonym">Lychnis saponaria</name>
    <dbReference type="NCBI Taxonomy" id="3572"/>
    <lineage>
        <taxon>Eukaryota</taxon>
        <taxon>Viridiplantae</taxon>
        <taxon>Streptophyta</taxon>
        <taxon>Embryophyta</taxon>
        <taxon>Tracheophyta</taxon>
        <taxon>Spermatophyta</taxon>
        <taxon>Magnoliopsida</taxon>
        <taxon>eudicotyledons</taxon>
        <taxon>Gunneridae</taxon>
        <taxon>Pentapetalae</taxon>
        <taxon>Caryophyllales</taxon>
        <taxon>Caryophyllaceae</taxon>
        <taxon>Caryophylleae</taxon>
        <taxon>Saponaria</taxon>
    </lineage>
</organism>
<dbReference type="GO" id="GO:0008270">
    <property type="term" value="F:zinc ion binding"/>
    <property type="evidence" value="ECO:0007669"/>
    <property type="project" value="UniProtKB-KW"/>
</dbReference>
<dbReference type="SUPFAM" id="SSF57903">
    <property type="entry name" value="FYVE/PHD zinc finger"/>
    <property type="match status" value="2"/>
</dbReference>
<dbReference type="Pfam" id="PF13832">
    <property type="entry name" value="zf-HC5HC2H_2"/>
    <property type="match status" value="2"/>
</dbReference>
<dbReference type="Proteomes" id="UP001443914">
    <property type="component" value="Unassembled WGS sequence"/>
</dbReference>
<feature type="domain" description="PHD-type" evidence="7">
    <location>
        <begin position="1106"/>
        <end position="1216"/>
    </location>
</feature>
<dbReference type="Pfam" id="PF13831">
    <property type="entry name" value="PHD_2"/>
    <property type="match status" value="2"/>
</dbReference>
<dbReference type="PANTHER" id="PTHR13793">
    <property type="entry name" value="PHD FINGER PROTEINS"/>
    <property type="match status" value="1"/>
</dbReference>
<dbReference type="CDD" id="cd15571">
    <property type="entry name" value="ePHD"/>
    <property type="match status" value="1"/>
</dbReference>
<dbReference type="InterPro" id="IPR050701">
    <property type="entry name" value="Histone_Mod_Regulator"/>
</dbReference>
<evidence type="ECO:0000256" key="4">
    <source>
        <dbReference type="PROSITE-ProRule" id="PRU00146"/>
    </source>
</evidence>
<feature type="compositionally biased region" description="Basic and acidic residues" evidence="5">
    <location>
        <begin position="720"/>
        <end position="737"/>
    </location>
</feature>
<feature type="region of interest" description="Disordered" evidence="5">
    <location>
        <begin position="1"/>
        <end position="36"/>
    </location>
</feature>
<accession>A0AAW1K6I1</accession>
<dbReference type="PANTHER" id="PTHR13793:SF107">
    <property type="entry name" value="BROMODOMAIN-CONTAINING PROTEIN HOMOLOG"/>
    <property type="match status" value="1"/>
</dbReference>
<evidence type="ECO:0000256" key="2">
    <source>
        <dbReference type="ARBA" id="ARBA00022771"/>
    </source>
</evidence>
<keyword evidence="9" id="KW-1185">Reference proteome</keyword>
<protein>
    <submittedName>
        <fullName evidence="8">Uncharacterized protein</fullName>
    </submittedName>
</protein>
<keyword evidence="2 4" id="KW-0863">Zinc-finger</keyword>
<feature type="region of interest" description="Disordered" evidence="5">
    <location>
        <begin position="80"/>
        <end position="103"/>
    </location>
</feature>
<dbReference type="InterPro" id="IPR034732">
    <property type="entry name" value="EPHD"/>
</dbReference>
<dbReference type="InterPro" id="IPR011011">
    <property type="entry name" value="Znf_FYVE_PHD"/>
</dbReference>
<feature type="compositionally biased region" description="Basic residues" evidence="5">
    <location>
        <begin position="84"/>
        <end position="103"/>
    </location>
</feature>
<gene>
    <name evidence="8" type="ORF">RND81_06G052700</name>
</gene>
<evidence type="ECO:0000259" key="6">
    <source>
        <dbReference type="PROSITE" id="PS50016"/>
    </source>
</evidence>
<dbReference type="InterPro" id="IPR001965">
    <property type="entry name" value="Znf_PHD"/>
</dbReference>
<dbReference type="GO" id="GO:0006357">
    <property type="term" value="P:regulation of transcription by RNA polymerase II"/>
    <property type="evidence" value="ECO:0007669"/>
    <property type="project" value="TreeGrafter"/>
</dbReference>